<dbReference type="InterPro" id="IPR000073">
    <property type="entry name" value="AB_hydrolase_1"/>
</dbReference>
<dbReference type="PANTHER" id="PTHR43798:SF31">
    <property type="entry name" value="AB HYDROLASE SUPERFAMILY PROTEIN YCLE"/>
    <property type="match status" value="1"/>
</dbReference>
<organism evidence="3 4">
    <name type="scientific">Agromyces archimandritae</name>
    <dbReference type="NCBI Taxonomy" id="2781962"/>
    <lineage>
        <taxon>Bacteria</taxon>
        <taxon>Bacillati</taxon>
        <taxon>Actinomycetota</taxon>
        <taxon>Actinomycetes</taxon>
        <taxon>Micrococcales</taxon>
        <taxon>Microbacteriaceae</taxon>
        <taxon>Agromyces</taxon>
    </lineage>
</organism>
<proteinExistence type="predicted"/>
<dbReference type="AlphaFoldDB" id="A0A975FRX9"/>
<feature type="domain" description="AB hydrolase-1" evidence="2">
    <location>
        <begin position="2"/>
        <end position="153"/>
    </location>
</feature>
<evidence type="ECO:0000256" key="1">
    <source>
        <dbReference type="ARBA" id="ARBA00022801"/>
    </source>
</evidence>
<evidence type="ECO:0000313" key="3">
    <source>
        <dbReference type="EMBL" id="QTX06121.1"/>
    </source>
</evidence>
<dbReference type="Pfam" id="PF00561">
    <property type="entry name" value="Abhydrolase_1"/>
    <property type="match status" value="1"/>
</dbReference>
<sequence length="273" mass="29106">MPVLAVHGITATHRSWDLLAEALPEARIIAVDLRGRGRSNRLPGPYGLEQHADDLAAVLEHLGVAQALVVGHSMGGFVSVRLAERHPHSVGGLVLVDGGLPIPNPAGIPREELPGVLLGPALERLSMRFSSREEYLAFWRKHPALGPYWNDAIAGYVAYDVDGAEPELRSTANPDAVAVNALELDGSAGYEAALAALPGPVDVFIAPRGLLDAAPLYDPAHIREQAARVPSLRVHEVDRVNHYTITLAPEGVASLLPVIRERLGAAPVRKEAS</sequence>
<dbReference type="GO" id="GO:0016787">
    <property type="term" value="F:hydrolase activity"/>
    <property type="evidence" value="ECO:0007669"/>
    <property type="project" value="UniProtKB-KW"/>
</dbReference>
<dbReference type="SUPFAM" id="SSF53474">
    <property type="entry name" value="alpha/beta-Hydrolases"/>
    <property type="match status" value="1"/>
</dbReference>
<name>A0A975FRX9_9MICO</name>
<dbReference type="KEGG" id="aarc:G127AT_02445"/>
<reference evidence="3" key="1">
    <citation type="submission" date="2021-03" db="EMBL/GenBank/DDBJ databases">
        <title>Agromyces archimandritus sp. nov., isolated from the cockroach Archimandrita tessellata.</title>
        <authorList>
            <person name="Guzman J."/>
            <person name="Ortuzar M."/>
            <person name="Poehlein A."/>
            <person name="Daniel R."/>
            <person name="Trujillo M."/>
            <person name="Vilcinskas A."/>
        </authorList>
    </citation>
    <scope>NUCLEOTIDE SEQUENCE</scope>
    <source>
        <strain evidence="3">G127AT</strain>
    </source>
</reference>
<dbReference type="EMBL" id="CP071696">
    <property type="protein sequence ID" value="QTX06121.1"/>
    <property type="molecule type" value="Genomic_DNA"/>
</dbReference>
<dbReference type="InterPro" id="IPR050266">
    <property type="entry name" value="AB_hydrolase_sf"/>
</dbReference>
<accession>A0A975FRX9</accession>
<dbReference type="Gene3D" id="3.40.50.1820">
    <property type="entry name" value="alpha/beta hydrolase"/>
    <property type="match status" value="1"/>
</dbReference>
<dbReference type="GO" id="GO:0016020">
    <property type="term" value="C:membrane"/>
    <property type="evidence" value="ECO:0007669"/>
    <property type="project" value="TreeGrafter"/>
</dbReference>
<gene>
    <name evidence="3" type="ORF">G127AT_02445</name>
</gene>
<dbReference type="PANTHER" id="PTHR43798">
    <property type="entry name" value="MONOACYLGLYCEROL LIPASE"/>
    <property type="match status" value="1"/>
</dbReference>
<keyword evidence="1 3" id="KW-0378">Hydrolase</keyword>
<dbReference type="InterPro" id="IPR029058">
    <property type="entry name" value="AB_hydrolase_fold"/>
</dbReference>
<evidence type="ECO:0000313" key="4">
    <source>
        <dbReference type="Proteomes" id="UP000671914"/>
    </source>
</evidence>
<dbReference type="Proteomes" id="UP000671914">
    <property type="component" value="Chromosome"/>
</dbReference>
<dbReference type="PRINTS" id="PR00111">
    <property type="entry name" value="ABHYDROLASE"/>
</dbReference>
<protein>
    <submittedName>
        <fullName evidence="3">Alpha/beta fold hydrolase</fullName>
    </submittedName>
</protein>
<evidence type="ECO:0000259" key="2">
    <source>
        <dbReference type="Pfam" id="PF00561"/>
    </source>
</evidence>
<keyword evidence="4" id="KW-1185">Reference proteome</keyword>